<reference evidence="2" key="1">
    <citation type="submission" date="2020-05" db="EMBL/GenBank/DDBJ databases">
        <authorList>
            <person name="Chiriac C."/>
            <person name="Salcher M."/>
            <person name="Ghai R."/>
            <person name="Kavagutti S V."/>
        </authorList>
    </citation>
    <scope>NUCLEOTIDE SEQUENCE</scope>
</reference>
<dbReference type="EMBL" id="CAEZSF010000127">
    <property type="protein sequence ID" value="CAB4545143.1"/>
    <property type="molecule type" value="Genomic_DNA"/>
</dbReference>
<gene>
    <name evidence="1" type="ORF">UFOPK1358_01267</name>
    <name evidence="2" type="ORF">UFOPK3519_01439</name>
</gene>
<name>A0A6J7H4S9_9ZZZZ</name>
<dbReference type="InterPro" id="IPR023606">
    <property type="entry name" value="CoA-Trfase_III_dom_1_sf"/>
</dbReference>
<dbReference type="PANTHER" id="PTHR48228">
    <property type="entry name" value="SUCCINYL-COA--D-CITRAMALATE COA-TRANSFERASE"/>
    <property type="match status" value="1"/>
</dbReference>
<dbReference type="Gene3D" id="3.40.50.10540">
    <property type="entry name" value="Crotonobetainyl-coa:carnitine coa-transferase, domain 1"/>
    <property type="match status" value="1"/>
</dbReference>
<sequence length="386" mass="40244">MSGPLAGIRVIELAGIGPAPFCAMLLADLGADVLRIDRPKPGADSPESGSQGTANAWDVLNRNRSGVAVDLRSPHGAEFVLELAGQADVLIEGFRPGVAERLGLGPDDLSTANPKLVYGRMTGWGQEGPLAARAGHDLTYLAISGALAHIGRAGQPPTPPLNLVADFGGGGMLLAFGIMAALVERAASGLGQVVDAAMVDGAALLMAPLFGAWDWGFWSADRGTNLLDSGAPFYDVYECADGAWLAVGALEPQFYANLLAGLGLAERSELPDQNDRDGWPILKAEFTRVIRTKTRDSWVQVFGDEDACVAPVLNMGEAPTHPHAVARSAFPVIEGVTQPGPAPRFGRTPASTPKPSFEGVDPALVLKGWGVSAERLVSLQAEGTVT</sequence>
<dbReference type="EMBL" id="CAFBMG010000135">
    <property type="protein sequence ID" value="CAB4911380.1"/>
    <property type="molecule type" value="Genomic_DNA"/>
</dbReference>
<dbReference type="InterPro" id="IPR044855">
    <property type="entry name" value="CoA-Trfase_III_dom3_sf"/>
</dbReference>
<dbReference type="Gene3D" id="3.30.1540.10">
    <property type="entry name" value="formyl-coa transferase, domain 3"/>
    <property type="match status" value="1"/>
</dbReference>
<dbReference type="PANTHER" id="PTHR48228:SF5">
    <property type="entry name" value="ALPHA-METHYLACYL-COA RACEMASE"/>
    <property type="match status" value="1"/>
</dbReference>
<dbReference type="InterPro" id="IPR003673">
    <property type="entry name" value="CoA-Trfase_fam_III"/>
</dbReference>
<dbReference type="Pfam" id="PF02515">
    <property type="entry name" value="CoA_transf_3"/>
    <property type="match status" value="1"/>
</dbReference>
<accession>A0A6J7H4S9</accession>
<evidence type="ECO:0000313" key="1">
    <source>
        <dbReference type="EMBL" id="CAB4545143.1"/>
    </source>
</evidence>
<dbReference type="AlphaFoldDB" id="A0A6J7H4S9"/>
<dbReference type="InterPro" id="IPR050509">
    <property type="entry name" value="CoA-transferase_III"/>
</dbReference>
<evidence type="ECO:0000313" key="2">
    <source>
        <dbReference type="EMBL" id="CAB4911380.1"/>
    </source>
</evidence>
<organism evidence="2">
    <name type="scientific">freshwater metagenome</name>
    <dbReference type="NCBI Taxonomy" id="449393"/>
    <lineage>
        <taxon>unclassified sequences</taxon>
        <taxon>metagenomes</taxon>
        <taxon>ecological metagenomes</taxon>
    </lineage>
</organism>
<dbReference type="GO" id="GO:0003824">
    <property type="term" value="F:catalytic activity"/>
    <property type="evidence" value="ECO:0007669"/>
    <property type="project" value="InterPro"/>
</dbReference>
<protein>
    <submittedName>
        <fullName evidence="2">Unannotated protein</fullName>
    </submittedName>
</protein>
<dbReference type="SUPFAM" id="SSF89796">
    <property type="entry name" value="CoA-transferase family III (CaiB/BaiF)"/>
    <property type="match status" value="1"/>
</dbReference>
<proteinExistence type="predicted"/>